<dbReference type="Pfam" id="PF11292">
    <property type="entry name" value="DUF3093"/>
    <property type="match status" value="1"/>
</dbReference>
<organism evidence="2 3">
    <name type="scientific">Brevibacterium pityocampae</name>
    <dbReference type="NCBI Taxonomy" id="506594"/>
    <lineage>
        <taxon>Bacteria</taxon>
        <taxon>Bacillati</taxon>
        <taxon>Actinomycetota</taxon>
        <taxon>Actinomycetes</taxon>
        <taxon>Micrococcales</taxon>
        <taxon>Brevibacteriaceae</taxon>
        <taxon>Brevibacterium</taxon>
    </lineage>
</organism>
<protein>
    <submittedName>
        <fullName evidence="2">DUF3093 domain-containing protein</fullName>
    </submittedName>
</protein>
<reference evidence="3" key="1">
    <citation type="journal article" date="2019" name="Int. J. Syst. Evol. Microbiol.">
        <title>The Global Catalogue of Microorganisms (GCM) 10K type strain sequencing project: providing services to taxonomists for standard genome sequencing and annotation.</title>
        <authorList>
            <consortium name="The Broad Institute Genomics Platform"/>
            <consortium name="The Broad Institute Genome Sequencing Center for Infectious Disease"/>
            <person name="Wu L."/>
            <person name="Ma J."/>
        </authorList>
    </citation>
    <scope>NUCLEOTIDE SEQUENCE [LARGE SCALE GENOMIC DNA]</scope>
    <source>
        <strain evidence="3">JCM 17808</strain>
    </source>
</reference>
<evidence type="ECO:0000313" key="3">
    <source>
        <dbReference type="Proteomes" id="UP001500642"/>
    </source>
</evidence>
<keyword evidence="1" id="KW-0812">Transmembrane</keyword>
<keyword evidence="1" id="KW-0472">Membrane</keyword>
<dbReference type="InterPro" id="IPR021443">
    <property type="entry name" value="DUF3093"/>
</dbReference>
<feature type="transmembrane region" description="Helical" evidence="1">
    <location>
        <begin position="44"/>
        <end position="61"/>
    </location>
</feature>
<dbReference type="RefSeq" id="WP_345031295.1">
    <property type="nucleotide sequence ID" value="NZ_BAABGL010000008.1"/>
</dbReference>
<name>A0ABP8JFH4_9MICO</name>
<dbReference type="EMBL" id="BAABGL010000008">
    <property type="protein sequence ID" value="GAA4389961.1"/>
    <property type="molecule type" value="Genomic_DNA"/>
</dbReference>
<proteinExistence type="predicted"/>
<keyword evidence="3" id="KW-1185">Reference proteome</keyword>
<dbReference type="Proteomes" id="UP001500642">
    <property type="component" value="Unassembled WGS sequence"/>
</dbReference>
<comment type="caution">
    <text evidence="2">The sequence shown here is derived from an EMBL/GenBank/DDBJ whole genome shotgun (WGS) entry which is preliminary data.</text>
</comment>
<evidence type="ECO:0000313" key="2">
    <source>
        <dbReference type="EMBL" id="GAA4389961.1"/>
    </source>
</evidence>
<evidence type="ECO:0000256" key="1">
    <source>
        <dbReference type="SAM" id="Phobius"/>
    </source>
</evidence>
<feature type="transmembrane region" description="Helical" evidence="1">
    <location>
        <begin position="21"/>
        <end position="38"/>
    </location>
</feature>
<accession>A0ABP8JFH4</accession>
<keyword evidence="1" id="KW-1133">Transmembrane helix</keyword>
<gene>
    <name evidence="2" type="ORF">GCM10023167_16150</name>
</gene>
<sequence length="153" mass="16936">MSFSSGSDTVVHYSERLWPPVTWWVVTVLLSAMTSLMVYPVWELGAFIVPVVVLVLAALWLRSLSAPIVVSDAGFRAGPAHIERRFIAEATPFDERGSFAARGVHLDARAFLMTRPWVKTVVRVALDDPADPTPYWLVSTKHPHELAAALNRG</sequence>